<protein>
    <submittedName>
        <fullName evidence="1">Uncharacterized protein</fullName>
    </submittedName>
</protein>
<dbReference type="InterPro" id="IPR029058">
    <property type="entry name" value="AB_hydrolase_fold"/>
</dbReference>
<sequence>MRLLDFADPDRMGLLAMSMGAIVAGIVADEEPGIRALCMWSPAIRVVRQIPDGALQGSGWSGKRFRNLTSEPLVDRTRTQLRFTVALHLRRVAEVFVKLVDSHWQCG</sequence>
<keyword evidence="2" id="KW-1185">Reference proteome</keyword>
<evidence type="ECO:0000313" key="2">
    <source>
        <dbReference type="Proteomes" id="UP001501009"/>
    </source>
</evidence>
<organism evidence="1 2">
    <name type="scientific">Streptomyces coacervatus</name>
    <dbReference type="NCBI Taxonomy" id="647381"/>
    <lineage>
        <taxon>Bacteria</taxon>
        <taxon>Bacillati</taxon>
        <taxon>Actinomycetota</taxon>
        <taxon>Actinomycetes</taxon>
        <taxon>Kitasatosporales</taxon>
        <taxon>Streptomycetaceae</taxon>
        <taxon>Streptomyces</taxon>
    </lineage>
</organism>
<gene>
    <name evidence="1" type="ORF">GCM10022403_094930</name>
</gene>
<dbReference type="Proteomes" id="UP001501009">
    <property type="component" value="Unassembled WGS sequence"/>
</dbReference>
<dbReference type="EMBL" id="BAABDE010000050">
    <property type="protein sequence ID" value="GAA3848263.1"/>
    <property type="molecule type" value="Genomic_DNA"/>
</dbReference>
<evidence type="ECO:0000313" key="1">
    <source>
        <dbReference type="EMBL" id="GAA3848263.1"/>
    </source>
</evidence>
<proteinExistence type="predicted"/>
<reference evidence="2" key="1">
    <citation type="journal article" date="2019" name="Int. J. Syst. Evol. Microbiol.">
        <title>The Global Catalogue of Microorganisms (GCM) 10K type strain sequencing project: providing services to taxonomists for standard genome sequencing and annotation.</title>
        <authorList>
            <consortium name="The Broad Institute Genomics Platform"/>
            <consortium name="The Broad Institute Genome Sequencing Center for Infectious Disease"/>
            <person name="Wu L."/>
            <person name="Ma J."/>
        </authorList>
    </citation>
    <scope>NUCLEOTIDE SEQUENCE [LARGE SCALE GENOMIC DNA]</scope>
    <source>
        <strain evidence="2">JCM 17138</strain>
    </source>
</reference>
<accession>A0ABP7JMK5</accession>
<dbReference type="SUPFAM" id="SSF53474">
    <property type="entry name" value="alpha/beta-Hydrolases"/>
    <property type="match status" value="1"/>
</dbReference>
<name>A0ABP7JMK5_9ACTN</name>
<dbReference type="Gene3D" id="3.40.50.1820">
    <property type="entry name" value="alpha/beta hydrolase"/>
    <property type="match status" value="1"/>
</dbReference>
<comment type="caution">
    <text evidence="1">The sequence shown here is derived from an EMBL/GenBank/DDBJ whole genome shotgun (WGS) entry which is preliminary data.</text>
</comment>